<accession>A0A1H7L6A7</accession>
<evidence type="ECO:0000313" key="11">
    <source>
        <dbReference type="Proteomes" id="UP000183015"/>
    </source>
</evidence>
<name>A0A1H7L6A7_STRJI</name>
<feature type="transmembrane region" description="Helical" evidence="8">
    <location>
        <begin position="85"/>
        <end position="105"/>
    </location>
</feature>
<dbReference type="InterPro" id="IPR029044">
    <property type="entry name" value="Nucleotide-diphossugar_trans"/>
</dbReference>
<dbReference type="Proteomes" id="UP000183015">
    <property type="component" value="Unassembled WGS sequence"/>
</dbReference>
<dbReference type="GO" id="GO:0016020">
    <property type="term" value="C:membrane"/>
    <property type="evidence" value="ECO:0007669"/>
    <property type="project" value="UniProtKB-SubCell"/>
</dbReference>
<dbReference type="InterPro" id="IPR001173">
    <property type="entry name" value="Glyco_trans_2-like"/>
</dbReference>
<keyword evidence="2" id="KW-0328">Glycosyltransferase</keyword>
<feature type="transmembrane region" description="Helical" evidence="8">
    <location>
        <begin position="559"/>
        <end position="584"/>
    </location>
</feature>
<keyword evidence="6 8" id="KW-0472">Membrane</keyword>
<feature type="transmembrane region" description="Helical" evidence="8">
    <location>
        <begin position="535"/>
        <end position="553"/>
    </location>
</feature>
<sequence length="639" mass="71199">MTFALSPRWPAEAGPNVVISSPSRQHDDRPQPPSEEEQLGDAIRELSGGNVREIRPSGPTFGDRLELRALSADLMTPALRRGDRIRIALFSVGWMVCFIYFWLWWLQPQNRSSFTGMMLNSAVLLYVTAIPLYFLLSVAWLRKPDPKVAVPELRVAFVVTKAPSEPWETARRTLECMLAQEYPHAYHVWLCDEDPTDEVLVWCRDNYVGVCTRKGVEAYHRTSWPRRTRCKEGNLAYFYDNYGYQYYDVVAQLDCDHVPEPGYLAAMVRPFADPAVGYVAAPSMCDANAEDSWAARGRLYREAVWHGPVQLGHNGGLAPMCIGSHYAVRTEALREIGGIGPELAEDFSTTFLLNSAGWQGAFAIDAEAHGDGPLTFADALTQEFQWSRSLTTVLFGLLPRHLPRMRGPLKVRFGFSLVYYPLNGAVLTSGLLLAPVAVLAGIQWVHIDYLSFVWHMASVSVWLLLLVRLLRKRGLLRPAAAPVLSWENWLFTLTGWPYVVRGVVAGAMSVIRPRQITFKVTPKGFGGMPELPAKLLAPYLTFTLFLSSVALYGEYRGHVLGYVLLCIFGATSYSVVSILVPLLHIREAARAAGARWSKALRTARLPLALGLATLVPLGFAMAHYVPHLAAVLDVHLHLP</sequence>
<reference evidence="11" key="1">
    <citation type="submission" date="2016-10" db="EMBL/GenBank/DDBJ databases">
        <authorList>
            <person name="Varghese N."/>
        </authorList>
    </citation>
    <scope>NUCLEOTIDE SEQUENCE [LARGE SCALE GENOMIC DNA]</scope>
    <source>
        <strain evidence="11">DSM 45096 / BCRC 16803 / CGMCC 4.1857 / CIP 109030 / JCM 12277 / KCTC 19219 / NBRC 100920 / 33214</strain>
    </source>
</reference>
<evidence type="ECO:0000256" key="7">
    <source>
        <dbReference type="SAM" id="MobiDB-lite"/>
    </source>
</evidence>
<evidence type="ECO:0000256" key="1">
    <source>
        <dbReference type="ARBA" id="ARBA00004141"/>
    </source>
</evidence>
<dbReference type="SUPFAM" id="SSF53448">
    <property type="entry name" value="Nucleotide-diphospho-sugar transferases"/>
    <property type="match status" value="1"/>
</dbReference>
<dbReference type="AlphaFoldDB" id="A0A1H7L6A7"/>
<feature type="transmembrane region" description="Helical" evidence="8">
    <location>
        <begin position="117"/>
        <end position="141"/>
    </location>
</feature>
<keyword evidence="5 8" id="KW-1133">Transmembrane helix</keyword>
<feature type="region of interest" description="Disordered" evidence="7">
    <location>
        <begin position="1"/>
        <end position="38"/>
    </location>
</feature>
<dbReference type="OrthoDB" id="9806824at2"/>
<evidence type="ECO:0000256" key="8">
    <source>
        <dbReference type="SAM" id="Phobius"/>
    </source>
</evidence>
<proteinExistence type="predicted"/>
<evidence type="ECO:0000259" key="9">
    <source>
        <dbReference type="Pfam" id="PF13632"/>
    </source>
</evidence>
<comment type="subcellular location">
    <subcellularLocation>
        <location evidence="1">Membrane</location>
        <topology evidence="1">Multi-pass membrane protein</topology>
    </subcellularLocation>
</comment>
<evidence type="ECO:0000256" key="6">
    <source>
        <dbReference type="ARBA" id="ARBA00023136"/>
    </source>
</evidence>
<dbReference type="eggNOG" id="COG1215">
    <property type="taxonomic scope" value="Bacteria"/>
</dbReference>
<dbReference type="PANTHER" id="PTHR43867">
    <property type="entry name" value="CELLULOSE SYNTHASE CATALYTIC SUBUNIT A [UDP-FORMING]"/>
    <property type="match status" value="1"/>
</dbReference>
<evidence type="ECO:0000256" key="3">
    <source>
        <dbReference type="ARBA" id="ARBA00022679"/>
    </source>
</evidence>
<dbReference type="EMBL" id="FOAZ01000004">
    <property type="protein sequence ID" value="SEK94532.1"/>
    <property type="molecule type" value="Genomic_DNA"/>
</dbReference>
<organism evidence="10 11">
    <name type="scientific">Streptacidiphilus jiangxiensis</name>
    <dbReference type="NCBI Taxonomy" id="235985"/>
    <lineage>
        <taxon>Bacteria</taxon>
        <taxon>Bacillati</taxon>
        <taxon>Actinomycetota</taxon>
        <taxon>Actinomycetes</taxon>
        <taxon>Kitasatosporales</taxon>
        <taxon>Streptomycetaceae</taxon>
        <taxon>Streptacidiphilus</taxon>
    </lineage>
</organism>
<evidence type="ECO:0000256" key="5">
    <source>
        <dbReference type="ARBA" id="ARBA00022989"/>
    </source>
</evidence>
<gene>
    <name evidence="10" type="ORF">SAMN05414137_104360</name>
</gene>
<dbReference type="Pfam" id="PF13632">
    <property type="entry name" value="Glyco_trans_2_3"/>
    <property type="match status" value="1"/>
</dbReference>
<keyword evidence="11" id="KW-1185">Reference proteome</keyword>
<dbReference type="InterPro" id="IPR050321">
    <property type="entry name" value="Glycosyltr_2/OpgH_subfam"/>
</dbReference>
<keyword evidence="4 8" id="KW-0812">Transmembrane</keyword>
<feature type="domain" description="Glycosyltransferase 2-like" evidence="9">
    <location>
        <begin position="250"/>
        <end position="438"/>
    </location>
</feature>
<dbReference type="GO" id="GO:0016757">
    <property type="term" value="F:glycosyltransferase activity"/>
    <property type="evidence" value="ECO:0007669"/>
    <property type="project" value="UniProtKB-KW"/>
</dbReference>
<feature type="transmembrane region" description="Helical" evidence="8">
    <location>
        <begin position="605"/>
        <end position="625"/>
    </location>
</feature>
<dbReference type="STRING" id="235985.SAMN05414137_104360"/>
<feature type="transmembrane region" description="Helical" evidence="8">
    <location>
        <begin position="452"/>
        <end position="470"/>
    </location>
</feature>
<dbReference type="Gene3D" id="3.90.550.10">
    <property type="entry name" value="Spore Coat Polysaccharide Biosynthesis Protein SpsA, Chain A"/>
    <property type="match status" value="1"/>
</dbReference>
<feature type="transmembrane region" description="Helical" evidence="8">
    <location>
        <begin position="413"/>
        <end position="446"/>
    </location>
</feature>
<dbReference type="PANTHER" id="PTHR43867:SF2">
    <property type="entry name" value="CELLULOSE SYNTHASE CATALYTIC SUBUNIT A [UDP-FORMING]"/>
    <property type="match status" value="1"/>
</dbReference>
<evidence type="ECO:0000313" key="10">
    <source>
        <dbReference type="EMBL" id="SEK94532.1"/>
    </source>
</evidence>
<keyword evidence="3 10" id="KW-0808">Transferase</keyword>
<protein>
    <submittedName>
        <fullName evidence="10">Glycosyltransferase, catalytic subunit of cellulose synthase and poly-beta-1,6-N-acetylglucosamine synthase</fullName>
    </submittedName>
</protein>
<evidence type="ECO:0000256" key="2">
    <source>
        <dbReference type="ARBA" id="ARBA00022676"/>
    </source>
</evidence>
<evidence type="ECO:0000256" key="4">
    <source>
        <dbReference type="ARBA" id="ARBA00022692"/>
    </source>
</evidence>